<dbReference type="PANTHER" id="PTHR10342:SF273">
    <property type="entry name" value="RE14504P"/>
    <property type="match status" value="1"/>
</dbReference>
<dbReference type="EMBL" id="JARBDR010000342">
    <property type="protein sequence ID" value="KAJ8314190.1"/>
    <property type="molecule type" value="Genomic_DNA"/>
</dbReference>
<sequence length="467" mass="53298">WNDVGFRNPDIKSPNIDKLAREGVILDQSYVQPICTPRFISLFFKHVQNYPLKARSHGVILPQQAACAPLNFTYLPQQLKQLGYATHIVGKWHLGMCKWECTPTYRGFDTFYGFYNGAEDYYNHTISSELFYAHVNGIDFRNNKDPIRSNDTYSTYLYTLRANQVITQHDQTKPLFLYLPFQSVHQPIQVPKVYEDMYKNIENKGRRQFSGMVTAMDDAIGNVINTLKKTGMYNETLIIFTSDVSAKHYHNSLKLNGGWPKYFGNNYPLRGSKTTIYEGGTRAAAFIHGTMLKKTGYTYSGMMHAVDWMPTIVSAAGGTPVPGIDGLNQWPSLLNGSESKRSEFIYNLDDLPPPFCVGHAAIRSGDYKLIQGFPGPYPGWYKPPQYDGEDVVEDKRFNRTYGDYQLFNLKDDPNEHEDLSLKKGDILKQLLAKMNKYREDMVAANFPNLDPKSSPTNYNGFWSPGWC</sequence>
<evidence type="ECO:0000256" key="6">
    <source>
        <dbReference type="ARBA" id="ARBA00023180"/>
    </source>
</evidence>
<evidence type="ECO:0000256" key="3">
    <source>
        <dbReference type="ARBA" id="ARBA00022723"/>
    </source>
</evidence>
<comment type="similarity">
    <text evidence="2">Belongs to the sulfatase family.</text>
</comment>
<dbReference type="InterPro" id="IPR024607">
    <property type="entry name" value="Sulfatase_CS"/>
</dbReference>
<dbReference type="PANTHER" id="PTHR10342">
    <property type="entry name" value="ARYLSULFATASE"/>
    <property type="match status" value="1"/>
</dbReference>
<evidence type="ECO:0000256" key="5">
    <source>
        <dbReference type="ARBA" id="ARBA00022837"/>
    </source>
</evidence>
<keyword evidence="3" id="KW-0479">Metal-binding</keyword>
<keyword evidence="4" id="KW-0378">Hydrolase</keyword>
<evidence type="ECO:0000259" key="7">
    <source>
        <dbReference type="Pfam" id="PF00884"/>
    </source>
</evidence>
<dbReference type="InterPro" id="IPR047115">
    <property type="entry name" value="ARSB"/>
</dbReference>
<dbReference type="InterPro" id="IPR000917">
    <property type="entry name" value="Sulfatase_N"/>
</dbReference>
<dbReference type="SUPFAM" id="SSF53649">
    <property type="entry name" value="Alkaline phosphatase-like"/>
    <property type="match status" value="1"/>
</dbReference>
<keyword evidence="9" id="KW-1185">Reference proteome</keyword>
<protein>
    <recommendedName>
        <fullName evidence="7">Sulfatase N-terminal domain-containing protein</fullName>
    </recommendedName>
</protein>
<dbReference type="Pfam" id="PF00884">
    <property type="entry name" value="Sulfatase"/>
    <property type="match status" value="1"/>
</dbReference>
<feature type="domain" description="Sulfatase N-terminal" evidence="7">
    <location>
        <begin position="5"/>
        <end position="317"/>
    </location>
</feature>
<organism evidence="8 9">
    <name type="scientific">Tegillarca granosa</name>
    <name type="common">Malaysian cockle</name>
    <name type="synonym">Anadara granosa</name>
    <dbReference type="NCBI Taxonomy" id="220873"/>
    <lineage>
        <taxon>Eukaryota</taxon>
        <taxon>Metazoa</taxon>
        <taxon>Spiralia</taxon>
        <taxon>Lophotrochozoa</taxon>
        <taxon>Mollusca</taxon>
        <taxon>Bivalvia</taxon>
        <taxon>Autobranchia</taxon>
        <taxon>Pteriomorphia</taxon>
        <taxon>Arcoida</taxon>
        <taxon>Arcoidea</taxon>
        <taxon>Arcidae</taxon>
        <taxon>Tegillarca</taxon>
    </lineage>
</organism>
<comment type="cofactor">
    <cofactor evidence="1">
        <name>Ca(2+)</name>
        <dbReference type="ChEBI" id="CHEBI:29108"/>
    </cofactor>
</comment>
<accession>A0ABQ9FEV4</accession>
<dbReference type="Gene3D" id="3.40.720.10">
    <property type="entry name" value="Alkaline Phosphatase, subunit A"/>
    <property type="match status" value="1"/>
</dbReference>
<dbReference type="PROSITE" id="PS00149">
    <property type="entry name" value="SULFATASE_2"/>
    <property type="match status" value="1"/>
</dbReference>
<gene>
    <name evidence="8" type="ORF">KUTeg_008751</name>
</gene>
<name>A0ABQ9FEV4_TEGGR</name>
<proteinExistence type="inferred from homology"/>
<reference evidence="8 9" key="1">
    <citation type="submission" date="2022-12" db="EMBL/GenBank/DDBJ databases">
        <title>Chromosome-level genome of Tegillarca granosa.</title>
        <authorList>
            <person name="Kim J."/>
        </authorList>
    </citation>
    <scope>NUCLEOTIDE SEQUENCE [LARGE SCALE GENOMIC DNA]</scope>
    <source>
        <strain evidence="8">Teg-2019</strain>
        <tissue evidence="8">Adductor muscle</tissue>
    </source>
</reference>
<evidence type="ECO:0000256" key="2">
    <source>
        <dbReference type="ARBA" id="ARBA00008779"/>
    </source>
</evidence>
<feature type="non-terminal residue" evidence="8">
    <location>
        <position position="1"/>
    </location>
</feature>
<keyword evidence="6" id="KW-0325">Glycoprotein</keyword>
<evidence type="ECO:0000313" key="9">
    <source>
        <dbReference type="Proteomes" id="UP001217089"/>
    </source>
</evidence>
<evidence type="ECO:0000313" key="8">
    <source>
        <dbReference type="EMBL" id="KAJ8314190.1"/>
    </source>
</evidence>
<dbReference type="Gene3D" id="3.30.1120.10">
    <property type="match status" value="1"/>
</dbReference>
<evidence type="ECO:0000256" key="4">
    <source>
        <dbReference type="ARBA" id="ARBA00022801"/>
    </source>
</evidence>
<dbReference type="CDD" id="cd16029">
    <property type="entry name" value="4-S"/>
    <property type="match status" value="1"/>
</dbReference>
<dbReference type="Proteomes" id="UP001217089">
    <property type="component" value="Unassembled WGS sequence"/>
</dbReference>
<keyword evidence="5" id="KW-0106">Calcium</keyword>
<evidence type="ECO:0000256" key="1">
    <source>
        <dbReference type="ARBA" id="ARBA00001913"/>
    </source>
</evidence>
<dbReference type="InterPro" id="IPR017850">
    <property type="entry name" value="Alkaline_phosphatase_core_sf"/>
</dbReference>
<comment type="caution">
    <text evidence="8">The sequence shown here is derived from an EMBL/GenBank/DDBJ whole genome shotgun (WGS) entry which is preliminary data.</text>
</comment>